<protein>
    <submittedName>
        <fullName evidence="1">Uncharacterized protein</fullName>
    </submittedName>
</protein>
<sequence>MNQRDALVEWRADATDQPDCHSVCKRSMHFAPHKHPPTLTLSRPHKLYPTALISRRQHTPLSGVTQLNDLACPRCDEAQINPHEAPQGESCQNKLKFSFLLMAGSLRIN</sequence>
<reference evidence="1 2" key="1">
    <citation type="submission" date="2019-05" db="EMBL/GenBank/DDBJ databases">
        <title>Another draft genome of Portunus trituberculatus and its Hox gene families provides insights of decapod evolution.</title>
        <authorList>
            <person name="Jeong J.-H."/>
            <person name="Song I."/>
            <person name="Kim S."/>
            <person name="Choi T."/>
            <person name="Kim D."/>
            <person name="Ryu S."/>
            <person name="Kim W."/>
        </authorList>
    </citation>
    <scope>NUCLEOTIDE SEQUENCE [LARGE SCALE GENOMIC DNA]</scope>
    <source>
        <tissue evidence="1">Muscle</tissue>
    </source>
</reference>
<gene>
    <name evidence="1" type="ORF">E2C01_049359</name>
</gene>
<evidence type="ECO:0000313" key="2">
    <source>
        <dbReference type="Proteomes" id="UP000324222"/>
    </source>
</evidence>
<dbReference type="Proteomes" id="UP000324222">
    <property type="component" value="Unassembled WGS sequence"/>
</dbReference>
<dbReference type="EMBL" id="VSRR010013162">
    <property type="protein sequence ID" value="MPC55424.1"/>
    <property type="molecule type" value="Genomic_DNA"/>
</dbReference>
<organism evidence="1 2">
    <name type="scientific">Portunus trituberculatus</name>
    <name type="common">Swimming crab</name>
    <name type="synonym">Neptunus trituberculatus</name>
    <dbReference type="NCBI Taxonomy" id="210409"/>
    <lineage>
        <taxon>Eukaryota</taxon>
        <taxon>Metazoa</taxon>
        <taxon>Ecdysozoa</taxon>
        <taxon>Arthropoda</taxon>
        <taxon>Crustacea</taxon>
        <taxon>Multicrustacea</taxon>
        <taxon>Malacostraca</taxon>
        <taxon>Eumalacostraca</taxon>
        <taxon>Eucarida</taxon>
        <taxon>Decapoda</taxon>
        <taxon>Pleocyemata</taxon>
        <taxon>Brachyura</taxon>
        <taxon>Eubrachyura</taxon>
        <taxon>Portunoidea</taxon>
        <taxon>Portunidae</taxon>
        <taxon>Portuninae</taxon>
        <taxon>Portunus</taxon>
    </lineage>
</organism>
<proteinExistence type="predicted"/>
<comment type="caution">
    <text evidence="1">The sequence shown here is derived from an EMBL/GenBank/DDBJ whole genome shotgun (WGS) entry which is preliminary data.</text>
</comment>
<keyword evidence="2" id="KW-1185">Reference proteome</keyword>
<name>A0A5B7GFU8_PORTR</name>
<dbReference type="AlphaFoldDB" id="A0A5B7GFU8"/>
<evidence type="ECO:0000313" key="1">
    <source>
        <dbReference type="EMBL" id="MPC55424.1"/>
    </source>
</evidence>
<accession>A0A5B7GFU8</accession>